<dbReference type="AlphaFoldDB" id="A0A0B2ST80"/>
<dbReference type="InterPro" id="IPR003871">
    <property type="entry name" value="RFA1B/D_OB_1st"/>
</dbReference>
<organism evidence="2">
    <name type="scientific">Glycine soja</name>
    <name type="common">Wild soybean</name>
    <dbReference type="NCBI Taxonomy" id="3848"/>
    <lineage>
        <taxon>Eukaryota</taxon>
        <taxon>Viridiplantae</taxon>
        <taxon>Streptophyta</taxon>
        <taxon>Embryophyta</taxon>
        <taxon>Tracheophyta</taxon>
        <taxon>Spermatophyta</taxon>
        <taxon>Magnoliopsida</taxon>
        <taxon>eudicotyledons</taxon>
        <taxon>Gunneridae</taxon>
        <taxon>Pentapetalae</taxon>
        <taxon>rosids</taxon>
        <taxon>fabids</taxon>
        <taxon>Fabales</taxon>
        <taxon>Fabaceae</taxon>
        <taxon>Papilionoideae</taxon>
        <taxon>50 kb inversion clade</taxon>
        <taxon>NPAAA clade</taxon>
        <taxon>indigoferoid/millettioid clade</taxon>
        <taxon>Phaseoleae</taxon>
        <taxon>Glycine</taxon>
        <taxon>Glycine subgen. Soja</taxon>
    </lineage>
</organism>
<dbReference type="Proteomes" id="UP000053555">
    <property type="component" value="Unassembled WGS sequence"/>
</dbReference>
<gene>
    <name evidence="2" type="ORF">glysoja_036684</name>
</gene>
<dbReference type="PANTHER" id="PTHR47165:SF4">
    <property type="entry name" value="OS03G0429900 PROTEIN"/>
    <property type="match status" value="1"/>
</dbReference>
<evidence type="ECO:0000259" key="1">
    <source>
        <dbReference type="Pfam" id="PF02721"/>
    </source>
</evidence>
<sequence>MSLEENMIFELHTKKRTWKIAVRITDMWHVNKHNGRQVIEMLFMDQTGAKIGATLWQELFREFEAMLHCGSAYVIQDIKVVENHSEYKVSTIPFLVYLVKTIVKEAEHPEIPTNVHVITPFVDIINGVAPRDTLVDVVGVVAEVIERKTVNPTYRVIVKLRDNIDRDMILTAWEEYALQLDDAIEKNHFDRKSLVVMLTLAKIKDSKGEISRLRQDYYCLTVGMVDEAMIDTPWSYDSCPYYTTTFDPLKFGFTYRSCQNEVANTVPRFKYRVQMHQSSVLDVTHDENLIQTMTSTIALQVVSIL</sequence>
<protein>
    <recommendedName>
        <fullName evidence="1">Replication protein A 70 kDa DNA-binding subunit B/D first OB fold domain-containing protein</fullName>
    </recommendedName>
</protein>
<dbReference type="EMBL" id="KN639864">
    <property type="protein sequence ID" value="KHN48128.1"/>
    <property type="molecule type" value="Genomic_DNA"/>
</dbReference>
<proteinExistence type="predicted"/>
<dbReference type="SUPFAM" id="SSF50249">
    <property type="entry name" value="Nucleic acid-binding proteins"/>
    <property type="match status" value="2"/>
</dbReference>
<dbReference type="Pfam" id="PF02721">
    <property type="entry name" value="DUF223"/>
    <property type="match status" value="1"/>
</dbReference>
<accession>A0A0B2ST80</accession>
<dbReference type="Gene3D" id="2.40.50.140">
    <property type="entry name" value="Nucleic acid-binding proteins"/>
    <property type="match status" value="2"/>
</dbReference>
<dbReference type="CDD" id="cd04480">
    <property type="entry name" value="RPA1_DBD_A_like"/>
    <property type="match status" value="1"/>
</dbReference>
<evidence type="ECO:0000313" key="2">
    <source>
        <dbReference type="EMBL" id="KHN48128.1"/>
    </source>
</evidence>
<name>A0A0B2ST80_GLYSO</name>
<feature type="domain" description="Replication protein A 70 kDa DNA-binding subunit B/D first OB fold" evidence="1">
    <location>
        <begin position="6"/>
        <end position="105"/>
    </location>
</feature>
<dbReference type="InterPro" id="IPR012340">
    <property type="entry name" value="NA-bd_OB-fold"/>
</dbReference>
<reference evidence="2" key="1">
    <citation type="submission" date="2014-07" db="EMBL/GenBank/DDBJ databases">
        <title>Identification of a novel salt tolerance gene in wild soybean by whole-genome sequencing.</title>
        <authorList>
            <person name="Lam H.-M."/>
            <person name="Qi X."/>
            <person name="Li M.-W."/>
            <person name="Liu X."/>
            <person name="Xie M."/>
            <person name="Ni M."/>
            <person name="Xu X."/>
        </authorList>
    </citation>
    <scope>NUCLEOTIDE SEQUENCE [LARGE SCALE GENOMIC DNA]</scope>
    <source>
        <tissue evidence="2">Root</tissue>
    </source>
</reference>
<dbReference type="PANTHER" id="PTHR47165">
    <property type="entry name" value="OS03G0429900 PROTEIN"/>
    <property type="match status" value="1"/>
</dbReference>